<proteinExistence type="predicted"/>
<keyword evidence="2" id="KW-1185">Reference proteome</keyword>
<dbReference type="CDD" id="cd10801">
    <property type="entry name" value="LamB_YcsF_like_1"/>
    <property type="match status" value="1"/>
</dbReference>
<dbReference type="Gene3D" id="3.20.20.370">
    <property type="entry name" value="Glycoside hydrolase/deacetylase"/>
    <property type="match status" value="1"/>
</dbReference>
<dbReference type="SUPFAM" id="SSF88713">
    <property type="entry name" value="Glycoside hydrolase/deacetylase"/>
    <property type="match status" value="1"/>
</dbReference>
<dbReference type="PANTHER" id="PTHR30292:SF0">
    <property type="entry name" value="5-OXOPROLINASE SUBUNIT A"/>
    <property type="match status" value="1"/>
</dbReference>
<evidence type="ECO:0000313" key="2">
    <source>
        <dbReference type="Proteomes" id="UP000198790"/>
    </source>
</evidence>
<accession>A0A1I1AEL8</accession>
<organism evidence="1 2">
    <name type="scientific">Algoriphagus aquimarinus</name>
    <dbReference type="NCBI Taxonomy" id="237018"/>
    <lineage>
        <taxon>Bacteria</taxon>
        <taxon>Pseudomonadati</taxon>
        <taxon>Bacteroidota</taxon>
        <taxon>Cytophagia</taxon>
        <taxon>Cytophagales</taxon>
        <taxon>Cyclobacteriaceae</taxon>
        <taxon>Algoriphagus</taxon>
    </lineage>
</organism>
<dbReference type="Proteomes" id="UP000198790">
    <property type="component" value="Unassembled WGS sequence"/>
</dbReference>
<dbReference type="RefSeq" id="WP_092897672.1">
    <property type="nucleotide sequence ID" value="NZ_FOKK01000008.1"/>
</dbReference>
<evidence type="ECO:0000313" key="1">
    <source>
        <dbReference type="EMBL" id="SFB36434.1"/>
    </source>
</evidence>
<protein>
    <submittedName>
        <fullName evidence="1">UPF0271 protein</fullName>
    </submittedName>
</protein>
<dbReference type="AlphaFoldDB" id="A0A1I1AEL8"/>
<dbReference type="PANTHER" id="PTHR30292">
    <property type="entry name" value="UNCHARACTERIZED PROTEIN YBGL-RELATED"/>
    <property type="match status" value="1"/>
</dbReference>
<gene>
    <name evidence="1" type="ORF">SAMN04489723_10866</name>
</gene>
<dbReference type="STRING" id="237018.SAMN04489723_10866"/>
<dbReference type="GO" id="GO:0005975">
    <property type="term" value="P:carbohydrate metabolic process"/>
    <property type="evidence" value="ECO:0007669"/>
    <property type="project" value="InterPro"/>
</dbReference>
<name>A0A1I1AEL8_9BACT</name>
<dbReference type="InterPro" id="IPR011330">
    <property type="entry name" value="Glyco_hydro/deAcase_b/a-brl"/>
</dbReference>
<sequence>MKKLPEINCDLGEGIPNETKIFPLIDTASIACGGHFGDENSISESISLALKYQKKVGAHPSYPDQKNFGRKTMKISDKDLQKSILIQILKFEQLAEKAGLPMDHIKFHGALYNDAVSNPELADSLTDFIATYFHNTPFFVPPHSQLEKYTIQKGLNARTEVFGDRRYLDNYQLMPRSVFGSHMITEAEISTHLQTLLEQGHLLSDTGKELPIKADTICFHGDNPGISDFLPTIRKRFWT</sequence>
<dbReference type="Pfam" id="PF03746">
    <property type="entry name" value="LamB_YcsF"/>
    <property type="match status" value="1"/>
</dbReference>
<dbReference type="OrthoDB" id="9773478at2"/>
<dbReference type="InterPro" id="IPR005501">
    <property type="entry name" value="LamB/YcsF/PxpA-like"/>
</dbReference>
<reference evidence="1 2" key="1">
    <citation type="submission" date="2016-10" db="EMBL/GenBank/DDBJ databases">
        <authorList>
            <person name="de Groot N.N."/>
        </authorList>
    </citation>
    <scope>NUCLEOTIDE SEQUENCE [LARGE SCALE GENOMIC DNA]</scope>
    <source>
        <strain evidence="1 2">DSM 23399</strain>
    </source>
</reference>
<dbReference type="EMBL" id="FOKK01000008">
    <property type="protein sequence ID" value="SFB36434.1"/>
    <property type="molecule type" value="Genomic_DNA"/>
</dbReference>